<reference evidence="2" key="1">
    <citation type="submission" date="2018-07" db="EMBL/GenBank/DDBJ databases">
        <authorList>
            <person name="Kim H."/>
        </authorList>
    </citation>
    <scope>NUCLEOTIDE SEQUENCE [LARGE SCALE GENOMIC DNA]</scope>
    <source>
        <strain evidence="2">F02</strain>
    </source>
</reference>
<name>A0A345D7K2_9BURK</name>
<evidence type="ECO:0000313" key="2">
    <source>
        <dbReference type="Proteomes" id="UP000252182"/>
    </source>
</evidence>
<dbReference type="EMBL" id="CP031124">
    <property type="protein sequence ID" value="AXF84340.1"/>
    <property type="molecule type" value="Genomic_DNA"/>
</dbReference>
<dbReference type="RefSeq" id="WP_114561658.1">
    <property type="nucleotide sequence ID" value="NZ_CP031124.1"/>
</dbReference>
<keyword evidence="2" id="KW-1185">Reference proteome</keyword>
<protein>
    <recommendedName>
        <fullName evidence="3">DUF937 domain-containing protein</fullName>
    </recommendedName>
</protein>
<evidence type="ECO:0008006" key="3">
    <source>
        <dbReference type="Google" id="ProtNLM"/>
    </source>
</evidence>
<organism evidence="1 2">
    <name type="scientific">Ephemeroptericola cinctiostellae</name>
    <dbReference type="NCBI Taxonomy" id="2268024"/>
    <lineage>
        <taxon>Bacteria</taxon>
        <taxon>Pseudomonadati</taxon>
        <taxon>Pseudomonadota</taxon>
        <taxon>Betaproteobacteria</taxon>
        <taxon>Burkholderiales</taxon>
        <taxon>Burkholderiaceae</taxon>
        <taxon>Ephemeroptericola</taxon>
    </lineage>
</organism>
<dbReference type="Pfam" id="PF20159">
    <property type="entry name" value="YidB"/>
    <property type="match status" value="1"/>
</dbReference>
<proteinExistence type="predicted"/>
<dbReference type="SUPFAM" id="SSF140804">
    <property type="entry name" value="YidB-like"/>
    <property type="match status" value="1"/>
</dbReference>
<sequence>MGLLDGLLGAALGGNNSGGIQGALLQAVLSQVLGGGQSNNANSGLGGMLGGLLGGGQQQQNGGGLGGLLGGLLGGGANTADVHNQAAGGLGNLTGMLSQLGLGDQVNSWIGTGENQPVTADQIQSSLGQNGTLTQIAQQAGVSEQEAAGGLADLLPGLINKLTPNGKIDANDIGSVLGQLMGK</sequence>
<evidence type="ECO:0000313" key="1">
    <source>
        <dbReference type="EMBL" id="AXF84340.1"/>
    </source>
</evidence>
<dbReference type="KEGG" id="hyf:DTO96_100042"/>
<dbReference type="InterPro" id="IPR045372">
    <property type="entry name" value="YidB"/>
</dbReference>
<dbReference type="Gene3D" id="1.10.10.690">
    <property type="entry name" value="YidB-like"/>
    <property type="match status" value="1"/>
</dbReference>
<gene>
    <name evidence="1" type="ORF">DTO96_100042</name>
</gene>
<accession>A0A345D7K2</accession>
<dbReference type="InterPro" id="IPR027405">
    <property type="entry name" value="YidB-like"/>
</dbReference>
<dbReference type="OrthoDB" id="9795283at2"/>
<dbReference type="Proteomes" id="UP000252182">
    <property type="component" value="Chromosome"/>
</dbReference>
<dbReference type="AlphaFoldDB" id="A0A345D7K2"/>